<dbReference type="GO" id="GO:0010265">
    <property type="term" value="P:SCF complex assembly"/>
    <property type="evidence" value="ECO:0007669"/>
    <property type="project" value="InterPro"/>
</dbReference>
<name>A0AAV5R307_PICKL</name>
<dbReference type="InterPro" id="IPR011989">
    <property type="entry name" value="ARM-like"/>
</dbReference>
<evidence type="ECO:0000313" key="7">
    <source>
        <dbReference type="Proteomes" id="UP001378960"/>
    </source>
</evidence>
<dbReference type="PANTHER" id="PTHR12696">
    <property type="entry name" value="TIP120"/>
    <property type="match status" value="1"/>
</dbReference>
<comment type="caution">
    <text evidence="6">The sequence shown here is derived from an EMBL/GenBank/DDBJ whole genome shotgun (WGS) entry which is preliminary data.</text>
</comment>
<keyword evidence="3" id="KW-0833">Ubl conjugation pathway</keyword>
<evidence type="ECO:0000256" key="4">
    <source>
        <dbReference type="SAM" id="MobiDB-lite"/>
    </source>
</evidence>
<dbReference type="Proteomes" id="UP001378960">
    <property type="component" value="Unassembled WGS sequence"/>
</dbReference>
<dbReference type="AlphaFoldDB" id="A0AAV5R307"/>
<reference evidence="6 7" key="1">
    <citation type="journal article" date="2023" name="Elife">
        <title>Identification of key yeast species and microbe-microbe interactions impacting larval growth of Drosophila in the wild.</title>
        <authorList>
            <person name="Mure A."/>
            <person name="Sugiura Y."/>
            <person name="Maeda R."/>
            <person name="Honda K."/>
            <person name="Sakurai N."/>
            <person name="Takahashi Y."/>
            <person name="Watada M."/>
            <person name="Katoh T."/>
            <person name="Gotoh A."/>
            <person name="Gotoh Y."/>
            <person name="Taniguchi I."/>
            <person name="Nakamura K."/>
            <person name="Hayashi T."/>
            <person name="Katayama T."/>
            <person name="Uemura T."/>
            <person name="Hattori Y."/>
        </authorList>
    </citation>
    <scope>NUCLEOTIDE SEQUENCE [LARGE SCALE GENOMIC DNA]</scope>
    <source>
        <strain evidence="6 7">PK-24</strain>
    </source>
</reference>
<dbReference type="SUPFAM" id="SSF48371">
    <property type="entry name" value="ARM repeat"/>
    <property type="match status" value="1"/>
</dbReference>
<dbReference type="Gene3D" id="1.25.10.10">
    <property type="entry name" value="Leucine-rich Repeat Variant"/>
    <property type="match status" value="1"/>
</dbReference>
<comment type="similarity">
    <text evidence="1">Belongs to the CAND family.</text>
</comment>
<sequence length="1251" mass="143392">MSSMIRKYVPDLLIMTRDTDPDLRFMALNDLEKEMTNINNVGNINNSQIQTYSKILIKCLNDEFSEVRTQSLKSFQILPSILRADIVSIIQQLLINDKRKISITSTINTMAIHNILKNLPNDKNIHYSVIETIMPKLLNNSIQDIQIDEIEILNDLVEYNGKFMNKEQISNLLNFLIDIYFYADSIISKKSILAIHVLIGKIDNKNENLFIIKLFFDKLLNNYNNYLQKEKTQSKIKLLVILSACITGNPILLNSRTSQIWNIAIDCLNINQSDIVDEDYEVQQNIDTIRYESIILMVKLFENCDNDSIESLLNYCLSMCPLLINYDPYNDNDANDEDDVGSFDNDDDDDDYSEYEQDDDDDDDDNCSWKIRYETLNLLIVIIKHFPIKLSTLFKYNFNILMDSLLKEKNKFVKIMLLETLSLVFANSSQDGIYYNLLNSKSMAETTSGRRNSDVSMQSDDDPYSILINNNAKLCQFIYQFVENNGDTIGNENVNVVIKLLTNLTSALEVLNTNYTEKFVVKINQLWKSTLKESGVTTFYLTLLKYESIDSLGNGFQYIVEYIESCLSNDLNNKSITDGLSLINLIYKNNLKLNNPSINQLSERFTGVLIEKSLNSNLSTNIRLSSIDSLVILCCNLKLSSSISEKVLFMFANIITSEVLALTSLDSIRKLIESNLIVESMTGDWVKQILLNCLEYVHIAELNSSAIKLIKLFALSKLVNEYEGRLILNSIEKLHTEKKFNSSNCADIGEIMNKILSFVNITDNLDIIISMIIDLITFDNFDDISPSLMKQLLQQTSDENISTIIHKFGDITDLKISKILAVLSVASGNEFSIGTVIENLNNNKDVYFSLVFLNEVSKSIDINIGIDIFLKELISNQANIVNISIKILSTIISKYPAKYLDEFLNKLTQTANTSDCLKVLSNVLEIIELNNEQAMRIFNVIIQVQLSTPVKISNESSYENASICFGILIVKYDLLDAALEYLVNNTITNEILLASIGNSIKYSFNDEKFIENLSLQQSVKYSELSVEKFIFHKNLFFKQIAVSNFNLILNKLPNIAISLMSKIIPGIMESEIKPNKDYIHTQFIGPYKHKIDDGLSYRKQLFESIYYYFKILEENRNYLLLGSIKWEMYFNKYFDCGVKDDESIVSVCLLTTLKLFEQDGQFFMKDNGEIDTFDGFLSRCRKTINKKIADNAVKQDIEKQNNMIKMIIRFLKKVNILVENKQLLLNAAQINDWNSLITETRAKYPIFDQEE</sequence>
<evidence type="ECO:0000259" key="5">
    <source>
        <dbReference type="Pfam" id="PF08623"/>
    </source>
</evidence>
<evidence type="ECO:0000313" key="6">
    <source>
        <dbReference type="EMBL" id="GMM45835.1"/>
    </source>
</evidence>
<evidence type="ECO:0000256" key="2">
    <source>
        <dbReference type="ARBA" id="ARBA00022737"/>
    </source>
</evidence>
<feature type="domain" description="TATA-binding protein interacting (TIP20)" evidence="5">
    <location>
        <begin position="1058"/>
        <end position="1239"/>
    </location>
</feature>
<feature type="region of interest" description="Disordered" evidence="4">
    <location>
        <begin position="335"/>
        <end position="363"/>
    </location>
</feature>
<keyword evidence="2" id="KW-0677">Repeat</keyword>
<evidence type="ECO:0000256" key="3">
    <source>
        <dbReference type="ARBA" id="ARBA00022786"/>
    </source>
</evidence>
<gene>
    <name evidence="6" type="ORF">DAPK24_024100</name>
</gene>
<dbReference type="InterPro" id="IPR039852">
    <property type="entry name" value="CAND1/CAND2"/>
</dbReference>
<dbReference type="InterPro" id="IPR013932">
    <property type="entry name" value="TATA-bd_TIP120"/>
</dbReference>
<dbReference type="EMBL" id="BTGB01000003">
    <property type="protein sequence ID" value="GMM45835.1"/>
    <property type="molecule type" value="Genomic_DNA"/>
</dbReference>
<organism evidence="6 7">
    <name type="scientific">Pichia kluyveri</name>
    <name type="common">Yeast</name>
    <dbReference type="NCBI Taxonomy" id="36015"/>
    <lineage>
        <taxon>Eukaryota</taxon>
        <taxon>Fungi</taxon>
        <taxon>Dikarya</taxon>
        <taxon>Ascomycota</taxon>
        <taxon>Saccharomycotina</taxon>
        <taxon>Pichiomycetes</taxon>
        <taxon>Pichiales</taxon>
        <taxon>Pichiaceae</taxon>
        <taxon>Pichia</taxon>
    </lineage>
</organism>
<protein>
    <recommendedName>
        <fullName evidence="5">TATA-binding protein interacting (TIP20) domain-containing protein</fullName>
    </recommendedName>
</protein>
<keyword evidence="7" id="KW-1185">Reference proteome</keyword>
<accession>A0AAV5R307</accession>
<dbReference type="InterPro" id="IPR016024">
    <property type="entry name" value="ARM-type_fold"/>
</dbReference>
<proteinExistence type="inferred from homology"/>
<evidence type="ECO:0000256" key="1">
    <source>
        <dbReference type="ARBA" id="ARBA00007657"/>
    </source>
</evidence>
<dbReference type="Pfam" id="PF08623">
    <property type="entry name" value="TIP120"/>
    <property type="match status" value="1"/>
</dbReference>